<dbReference type="Proteomes" id="UP000285575">
    <property type="component" value="Unassembled WGS sequence"/>
</dbReference>
<dbReference type="InterPro" id="IPR027396">
    <property type="entry name" value="DsrEFH-like"/>
</dbReference>
<dbReference type="OrthoDB" id="9807925at2"/>
<gene>
    <name evidence="1" type="ORF">EOE66_20960</name>
</gene>
<sequence length="166" mass="17622">MDMGGSVIEVCRRRPPKLSAAARKKLACPGRHGDATCATKPLPPPPETSMHKVALVIYSQLEGSGRSAIYRQMMFAQELQRAGDDVCIVFDGAGSVAAAALADPGNPLHPLFESVRAQVRGVCRYCAKSYGVLEAIEAAALPLLGDDRGHASLRALLNEGRQIVTV</sequence>
<proteinExistence type="predicted"/>
<comment type="caution">
    <text evidence="1">The sequence shown here is derived from an EMBL/GenBank/DDBJ whole genome shotgun (WGS) entry which is preliminary data.</text>
</comment>
<evidence type="ECO:0000313" key="2">
    <source>
        <dbReference type="Proteomes" id="UP000285575"/>
    </source>
</evidence>
<evidence type="ECO:0000313" key="1">
    <source>
        <dbReference type="EMBL" id="RVU43409.1"/>
    </source>
</evidence>
<protein>
    <submittedName>
        <fullName evidence="1">Sulfur reduction protein DsrE</fullName>
    </submittedName>
</protein>
<name>A0A437R9F3_9BURK</name>
<accession>A0A437R9F3</accession>
<reference evidence="1 2" key="1">
    <citation type="submission" date="2019-01" db="EMBL/GenBank/DDBJ databases">
        <authorList>
            <person name="Chen W.-M."/>
        </authorList>
    </citation>
    <scope>NUCLEOTIDE SEQUENCE [LARGE SCALE GENOMIC DNA]</scope>
    <source>
        <strain evidence="1 2">KYPY4</strain>
    </source>
</reference>
<dbReference type="EMBL" id="SACR01000007">
    <property type="protein sequence ID" value="RVU43409.1"/>
    <property type="molecule type" value="Genomic_DNA"/>
</dbReference>
<dbReference type="SUPFAM" id="SSF75169">
    <property type="entry name" value="DsrEFH-like"/>
    <property type="match status" value="1"/>
</dbReference>
<organism evidence="1 2">
    <name type="scientific">Rubrivivax rivuli</name>
    <dbReference type="NCBI Taxonomy" id="1862385"/>
    <lineage>
        <taxon>Bacteria</taxon>
        <taxon>Pseudomonadati</taxon>
        <taxon>Pseudomonadota</taxon>
        <taxon>Betaproteobacteria</taxon>
        <taxon>Burkholderiales</taxon>
        <taxon>Sphaerotilaceae</taxon>
        <taxon>Rubrivivax</taxon>
    </lineage>
</organism>
<dbReference type="AlphaFoldDB" id="A0A437R9F3"/>
<keyword evidence="2" id="KW-1185">Reference proteome</keyword>